<feature type="compositionally biased region" description="Low complexity" evidence="1">
    <location>
        <begin position="118"/>
        <end position="147"/>
    </location>
</feature>
<evidence type="ECO:0000313" key="2">
    <source>
        <dbReference type="EMBL" id="EKD02145.1"/>
    </source>
</evidence>
<feature type="region of interest" description="Disordered" evidence="1">
    <location>
        <begin position="207"/>
        <end position="276"/>
    </location>
</feature>
<sequence>MSAATNNAIAQPGATVPNPGGPGGEDLTPVAVSPAGTLGSSGPEVPGSAAGVSTGSSGGEGLLQRAQAMAQPQYLDKAAATAKPYADAAMQKGRELKDSIELEMRSDKADSQGKHDATATPAAAPGEHHATTGTGAAHGEGLAATAGQTAQDLGEKAKSALGYGLAQLQALGKQIDDRTATADQPGLLTRASAAYHSGVEQLEKAVGAKDHAGSTANLTTAEEGSAPIAGSLNDGPHPITTTTNAIPHAESAAQTQKTEEGERAKTGESVTAPPKA</sequence>
<dbReference type="AlphaFoldDB" id="K1VDW2"/>
<feature type="compositionally biased region" description="Basic and acidic residues" evidence="1">
    <location>
        <begin position="92"/>
        <end position="117"/>
    </location>
</feature>
<dbReference type="HOGENOM" id="CLU_1008971_0_0_1"/>
<feature type="compositionally biased region" description="Basic and acidic residues" evidence="1">
    <location>
        <begin position="257"/>
        <end position="266"/>
    </location>
</feature>
<name>K1VDW2_TRIAC</name>
<gene>
    <name evidence="2" type="ORF">A1Q2_03507</name>
</gene>
<keyword evidence="3" id="KW-1185">Reference proteome</keyword>
<comment type="caution">
    <text evidence="2">The sequence shown here is derived from an EMBL/GenBank/DDBJ whole genome shotgun (WGS) entry which is preliminary data.</text>
</comment>
<evidence type="ECO:0000313" key="3">
    <source>
        <dbReference type="Proteomes" id="UP000006757"/>
    </source>
</evidence>
<protein>
    <submittedName>
        <fullName evidence="2">Uncharacterized protein</fullName>
    </submittedName>
</protein>
<dbReference type="InParanoid" id="K1VDW2"/>
<feature type="region of interest" description="Disordered" evidence="1">
    <location>
        <begin position="1"/>
        <end position="71"/>
    </location>
</feature>
<dbReference type="Proteomes" id="UP000006757">
    <property type="component" value="Unassembled WGS sequence"/>
</dbReference>
<feature type="region of interest" description="Disordered" evidence="1">
    <location>
        <begin position="83"/>
        <end position="151"/>
    </location>
</feature>
<evidence type="ECO:0000256" key="1">
    <source>
        <dbReference type="SAM" id="MobiDB-lite"/>
    </source>
</evidence>
<accession>K1VDW2</accession>
<organism evidence="2 3">
    <name type="scientific">Trichosporon asahii var. asahii (strain CBS 8904)</name>
    <name type="common">Yeast</name>
    <dbReference type="NCBI Taxonomy" id="1220162"/>
    <lineage>
        <taxon>Eukaryota</taxon>
        <taxon>Fungi</taxon>
        <taxon>Dikarya</taxon>
        <taxon>Basidiomycota</taxon>
        <taxon>Agaricomycotina</taxon>
        <taxon>Tremellomycetes</taxon>
        <taxon>Trichosporonales</taxon>
        <taxon>Trichosporonaceae</taxon>
        <taxon>Trichosporon</taxon>
    </lineage>
</organism>
<dbReference type="eggNOG" id="ENOG502RB8R">
    <property type="taxonomic scope" value="Eukaryota"/>
</dbReference>
<reference evidence="2 3" key="1">
    <citation type="journal article" date="2012" name="Eukaryot. Cell">
        <title>Genome sequence of the Trichosporon asahii environmental strain CBS 8904.</title>
        <authorList>
            <person name="Yang R.Y."/>
            <person name="Li H.T."/>
            <person name="Zhu H."/>
            <person name="Zhou G.P."/>
            <person name="Wang M."/>
            <person name="Wang L."/>
        </authorList>
    </citation>
    <scope>NUCLEOTIDE SEQUENCE [LARGE SCALE GENOMIC DNA]</scope>
    <source>
        <strain evidence="2 3">CBS 8904</strain>
    </source>
</reference>
<proteinExistence type="predicted"/>
<dbReference type="EMBL" id="AMBO01000296">
    <property type="protein sequence ID" value="EKD02145.1"/>
    <property type="molecule type" value="Genomic_DNA"/>
</dbReference>